<dbReference type="Proteomes" id="UP001333110">
    <property type="component" value="Unassembled WGS sequence"/>
</dbReference>
<gene>
    <name evidence="2" type="ORF">QYF61_007584</name>
</gene>
<comment type="caution">
    <text evidence="2">The sequence shown here is derived from an EMBL/GenBank/DDBJ whole genome shotgun (WGS) entry which is preliminary data.</text>
</comment>
<keyword evidence="3" id="KW-1185">Reference proteome</keyword>
<accession>A0AAN7NCT6</accession>
<name>A0AAN7NCT6_MYCAM</name>
<evidence type="ECO:0000313" key="2">
    <source>
        <dbReference type="EMBL" id="KAK4813082.1"/>
    </source>
</evidence>
<proteinExistence type="predicted"/>
<organism evidence="2 3">
    <name type="scientific">Mycteria americana</name>
    <name type="common">Wood stork</name>
    <dbReference type="NCBI Taxonomy" id="33587"/>
    <lineage>
        <taxon>Eukaryota</taxon>
        <taxon>Metazoa</taxon>
        <taxon>Chordata</taxon>
        <taxon>Craniata</taxon>
        <taxon>Vertebrata</taxon>
        <taxon>Euteleostomi</taxon>
        <taxon>Archelosauria</taxon>
        <taxon>Archosauria</taxon>
        <taxon>Dinosauria</taxon>
        <taxon>Saurischia</taxon>
        <taxon>Theropoda</taxon>
        <taxon>Coelurosauria</taxon>
        <taxon>Aves</taxon>
        <taxon>Neognathae</taxon>
        <taxon>Neoaves</taxon>
        <taxon>Aequornithes</taxon>
        <taxon>Ciconiiformes</taxon>
        <taxon>Ciconiidae</taxon>
        <taxon>Mycteria</taxon>
    </lineage>
</organism>
<dbReference type="AlphaFoldDB" id="A0AAN7NCT6"/>
<sequence length="236" mass="26640">MCAHSPESQPYPGLHQKDCGQQVKGGDSPPLLRSRETPPPPPQCCIRIWGPQHRKDMDLLEQVQRRAHKCPEGWNTSPGAYKKDGDRLFNKACSKRTRGNGFKLKEEECVMWQGKTFIWRPDDKVEGKGEVKLKREIKQRCVEDIEVAKSRAMDVNNCPVKVASTHVEVDTASVFIVPRGYYNVREPSQGDCHPLGSPALTCLLAVLVCRCILFFRLVAIQLNVIATQLNVYSRLT</sequence>
<evidence type="ECO:0000313" key="3">
    <source>
        <dbReference type="Proteomes" id="UP001333110"/>
    </source>
</evidence>
<feature type="region of interest" description="Disordered" evidence="1">
    <location>
        <begin position="1"/>
        <end position="42"/>
    </location>
</feature>
<protein>
    <submittedName>
        <fullName evidence="2">Uncharacterized protein</fullName>
    </submittedName>
</protein>
<reference evidence="2 3" key="1">
    <citation type="journal article" date="2023" name="J. Hered.">
        <title>Chromosome-level genome of the wood stork (Mycteria americana) provides insight into avian chromosome evolution.</title>
        <authorList>
            <person name="Flamio R. Jr."/>
            <person name="Ramstad K.M."/>
        </authorList>
    </citation>
    <scope>NUCLEOTIDE SEQUENCE [LARGE SCALE GENOMIC DNA]</scope>
    <source>
        <strain evidence="2">JAX WOST 10</strain>
    </source>
</reference>
<evidence type="ECO:0000256" key="1">
    <source>
        <dbReference type="SAM" id="MobiDB-lite"/>
    </source>
</evidence>
<dbReference type="EMBL" id="JAUNZN010000013">
    <property type="protein sequence ID" value="KAK4813082.1"/>
    <property type="molecule type" value="Genomic_DNA"/>
</dbReference>